<dbReference type="InterPro" id="IPR005828">
    <property type="entry name" value="MFS_sugar_transport-like"/>
</dbReference>
<feature type="transmembrane region" description="Helical" evidence="9">
    <location>
        <begin position="155"/>
        <end position="176"/>
    </location>
</feature>
<evidence type="ECO:0000256" key="3">
    <source>
        <dbReference type="ARBA" id="ARBA00022692"/>
    </source>
</evidence>
<organism evidence="11 12">
    <name type="scientific">Gryllus longicercus</name>
    <dbReference type="NCBI Taxonomy" id="2509291"/>
    <lineage>
        <taxon>Eukaryota</taxon>
        <taxon>Metazoa</taxon>
        <taxon>Ecdysozoa</taxon>
        <taxon>Arthropoda</taxon>
        <taxon>Hexapoda</taxon>
        <taxon>Insecta</taxon>
        <taxon>Pterygota</taxon>
        <taxon>Neoptera</taxon>
        <taxon>Polyneoptera</taxon>
        <taxon>Orthoptera</taxon>
        <taxon>Ensifera</taxon>
        <taxon>Gryllidea</taxon>
        <taxon>Grylloidea</taxon>
        <taxon>Gryllidae</taxon>
        <taxon>Gryllinae</taxon>
        <taxon>Gryllus</taxon>
    </lineage>
</organism>
<dbReference type="Proteomes" id="UP001378592">
    <property type="component" value="Unassembled WGS sequence"/>
</dbReference>
<feature type="transmembrane region" description="Helical" evidence="9">
    <location>
        <begin position="284"/>
        <end position="304"/>
    </location>
</feature>
<feature type="transmembrane region" description="Helical" evidence="9">
    <location>
        <begin position="98"/>
        <end position="119"/>
    </location>
</feature>
<feature type="transmembrane region" description="Helical" evidence="9">
    <location>
        <begin position="415"/>
        <end position="434"/>
    </location>
</feature>
<dbReference type="FunFam" id="1.20.1250.20:FF:000055">
    <property type="entry name" value="Facilitated trehalose transporter Tret1-2 homolog"/>
    <property type="match status" value="1"/>
</dbReference>
<evidence type="ECO:0000256" key="9">
    <source>
        <dbReference type="SAM" id="Phobius"/>
    </source>
</evidence>
<evidence type="ECO:0000256" key="5">
    <source>
        <dbReference type="ARBA" id="ARBA00023136"/>
    </source>
</evidence>
<comment type="subcellular location">
    <subcellularLocation>
        <location evidence="1">Cell membrane</location>
        <topology evidence="1">Multi-pass membrane protein</topology>
    </subcellularLocation>
</comment>
<name>A0AAN9W7X8_9ORTH</name>
<dbReference type="PANTHER" id="PTHR48021">
    <property type="match status" value="1"/>
</dbReference>
<keyword evidence="4 9" id="KW-1133">Transmembrane helix</keyword>
<comment type="similarity">
    <text evidence="7">Belongs to the major facilitator superfamily. Sugar transporter (TC 2.A.1.1) family. Trehalose transporter subfamily.</text>
</comment>
<accession>A0AAN9W7X8</accession>
<feature type="transmembrane region" description="Helical" evidence="9">
    <location>
        <begin position="131"/>
        <end position="149"/>
    </location>
</feature>
<dbReference type="InterPro" id="IPR036259">
    <property type="entry name" value="MFS_trans_sf"/>
</dbReference>
<keyword evidence="6" id="KW-0325">Glycoprotein</keyword>
<dbReference type="Gene3D" id="1.20.1250.20">
    <property type="entry name" value="MFS general substrate transporter like domains"/>
    <property type="match status" value="1"/>
</dbReference>
<dbReference type="InterPro" id="IPR003663">
    <property type="entry name" value="Sugar/inositol_transpt"/>
</dbReference>
<dbReference type="PROSITE" id="PS00217">
    <property type="entry name" value="SUGAR_TRANSPORT_2"/>
    <property type="match status" value="1"/>
</dbReference>
<dbReference type="PRINTS" id="PR00171">
    <property type="entry name" value="SUGRTRNSPORT"/>
</dbReference>
<evidence type="ECO:0000259" key="10">
    <source>
        <dbReference type="PROSITE" id="PS50850"/>
    </source>
</evidence>
<evidence type="ECO:0000313" key="12">
    <source>
        <dbReference type="Proteomes" id="UP001378592"/>
    </source>
</evidence>
<reference evidence="11 12" key="1">
    <citation type="submission" date="2024-03" db="EMBL/GenBank/DDBJ databases">
        <title>The genome assembly and annotation of the cricket Gryllus longicercus Weissman &amp; Gray.</title>
        <authorList>
            <person name="Szrajer S."/>
            <person name="Gray D."/>
            <person name="Ylla G."/>
        </authorList>
    </citation>
    <scope>NUCLEOTIDE SEQUENCE [LARGE SCALE GENOMIC DNA]</scope>
    <source>
        <strain evidence="11">DAG 2021-001</strain>
        <tissue evidence="11">Whole body minus gut</tissue>
    </source>
</reference>
<comment type="caution">
    <text evidence="11">The sequence shown here is derived from an EMBL/GenBank/DDBJ whole genome shotgun (WGS) entry which is preliminary data.</text>
</comment>
<evidence type="ECO:0000256" key="7">
    <source>
        <dbReference type="ARBA" id="ARBA00024348"/>
    </source>
</evidence>
<feature type="transmembrane region" description="Helical" evidence="9">
    <location>
        <begin position="311"/>
        <end position="332"/>
    </location>
</feature>
<dbReference type="GO" id="GO:0051119">
    <property type="term" value="F:sugar transmembrane transporter activity"/>
    <property type="evidence" value="ECO:0007669"/>
    <property type="project" value="InterPro"/>
</dbReference>
<dbReference type="GO" id="GO:0005886">
    <property type="term" value="C:plasma membrane"/>
    <property type="evidence" value="ECO:0007669"/>
    <property type="project" value="UniProtKB-SubCell"/>
</dbReference>
<dbReference type="PANTHER" id="PTHR48021:SF1">
    <property type="entry name" value="GH07001P-RELATED"/>
    <property type="match status" value="1"/>
</dbReference>
<evidence type="ECO:0000256" key="6">
    <source>
        <dbReference type="ARBA" id="ARBA00023180"/>
    </source>
</evidence>
<dbReference type="InterPro" id="IPR005829">
    <property type="entry name" value="Sugar_transporter_CS"/>
</dbReference>
<keyword evidence="5 9" id="KW-0472">Membrane</keyword>
<evidence type="ECO:0000256" key="2">
    <source>
        <dbReference type="ARBA" id="ARBA00022475"/>
    </source>
</evidence>
<keyword evidence="8" id="KW-0813">Transport</keyword>
<feature type="transmembrane region" description="Helical" evidence="9">
    <location>
        <begin position="44"/>
        <end position="64"/>
    </location>
</feature>
<feature type="transmembrane region" description="Helical" evidence="9">
    <location>
        <begin position="71"/>
        <end position="92"/>
    </location>
</feature>
<proteinExistence type="inferred from homology"/>
<dbReference type="Pfam" id="PF00083">
    <property type="entry name" value="Sugar_tr"/>
    <property type="match status" value="1"/>
</dbReference>
<feature type="transmembrane region" description="Helical" evidence="9">
    <location>
        <begin position="246"/>
        <end position="272"/>
    </location>
</feature>
<dbReference type="PROSITE" id="PS00216">
    <property type="entry name" value="SUGAR_TRANSPORT_1"/>
    <property type="match status" value="2"/>
</dbReference>
<protein>
    <recommendedName>
        <fullName evidence="10">Major facilitator superfamily (MFS) profile domain-containing protein</fullName>
    </recommendedName>
</protein>
<evidence type="ECO:0000256" key="1">
    <source>
        <dbReference type="ARBA" id="ARBA00004651"/>
    </source>
</evidence>
<evidence type="ECO:0000256" key="4">
    <source>
        <dbReference type="ARBA" id="ARBA00022989"/>
    </source>
</evidence>
<feature type="domain" description="Major facilitator superfamily (MFS) profile" evidence="10">
    <location>
        <begin position="1"/>
        <end position="438"/>
    </location>
</feature>
<dbReference type="EMBL" id="JAZDUA010000063">
    <property type="protein sequence ID" value="KAK7870189.1"/>
    <property type="molecule type" value="Genomic_DNA"/>
</dbReference>
<feature type="transmembrane region" description="Helical" evidence="9">
    <location>
        <begin position="383"/>
        <end position="403"/>
    </location>
</feature>
<keyword evidence="3 9" id="KW-0812">Transmembrane</keyword>
<evidence type="ECO:0000256" key="8">
    <source>
        <dbReference type="RuleBase" id="RU003346"/>
    </source>
</evidence>
<dbReference type="AlphaFoldDB" id="A0AAN9W7X8"/>
<dbReference type="CDD" id="cd17358">
    <property type="entry name" value="MFS_GLUT6_8_Class3_like"/>
    <property type="match status" value="1"/>
</dbReference>
<dbReference type="PROSITE" id="PS50850">
    <property type="entry name" value="MFS"/>
    <property type="match status" value="1"/>
</dbReference>
<dbReference type="InterPro" id="IPR020846">
    <property type="entry name" value="MFS_dom"/>
</dbReference>
<feature type="transmembrane region" description="Helical" evidence="9">
    <location>
        <begin position="344"/>
        <end position="371"/>
    </location>
</feature>
<dbReference type="InterPro" id="IPR044775">
    <property type="entry name" value="MFS_ERD6/Tret1-like"/>
</dbReference>
<dbReference type="InterPro" id="IPR050549">
    <property type="entry name" value="MFS_Trehalose_Transporter"/>
</dbReference>
<keyword evidence="12" id="KW-1185">Reference proteome</keyword>
<dbReference type="NCBIfam" id="TIGR00879">
    <property type="entry name" value="SP"/>
    <property type="match status" value="1"/>
</dbReference>
<sequence>MCAGVAMGWTSPALPVLQREGNASAAWAASPTPPLSLSEEQGSWASALVPLGAVAGALPSGLLADAIGRKRALLTLAAPYALGWVFIVSAGQQVWMLYFGRFLTGLGTGATTVLTPLYCEEIAEVAIRGALGAYLDFMICVGILWIYVLGAYVPYFWYTLSGCVIPVVFLLTFCWMPESPVFLANKSRHEQARKALEWLRGGNDYDAQLEMDSMLASMKESPSISIRQSLSMFFSTNPIRSTTSRAVAIVLGLMLFQQLSGINAVIFYTVQIFNEAGSNLSGEASTIIVGVVQVIAVLCSSITVDHLGRRFLLLLSTVIMAFCLLCLSLYAVFSKGSDVDNLSIVLWIPLVALILYVVVFALGFGPLPWLLMAELLPVHAKGWGSAIAASFNWAVALLLTKQFPLMLRHAGQDVTYGILCFFCVLGAIFIAKCLPETKGKTKIEIEESIGGDKP</sequence>
<dbReference type="SUPFAM" id="SSF103473">
    <property type="entry name" value="MFS general substrate transporter"/>
    <property type="match status" value="1"/>
</dbReference>
<gene>
    <name evidence="11" type="ORF">R5R35_012740</name>
</gene>
<keyword evidence="2" id="KW-1003">Cell membrane</keyword>
<evidence type="ECO:0000313" key="11">
    <source>
        <dbReference type="EMBL" id="KAK7870189.1"/>
    </source>
</evidence>